<comment type="caution">
    <text evidence="6">The sequence shown here is derived from an EMBL/GenBank/DDBJ whole genome shotgun (WGS) entry which is preliminary data.</text>
</comment>
<dbReference type="Pfam" id="PF03466">
    <property type="entry name" value="LysR_substrate"/>
    <property type="match status" value="1"/>
</dbReference>
<evidence type="ECO:0000256" key="3">
    <source>
        <dbReference type="ARBA" id="ARBA00023125"/>
    </source>
</evidence>
<keyword evidence="7" id="KW-1185">Reference proteome</keyword>
<proteinExistence type="inferred from homology"/>
<sequence>MADFEWFRSFVAIYRHGSVSAAAASRYMTQPALSQHLAALEAEIGEPLFRRTPRRMVPTERAKQLYAQIAPAVDRLERVDDAFKLPGRAPVLRLGGPSEFMHERIIPALPDSPYRLIITFGETRPLLRLLQDGELDLLVATQHVATTGLVFSRLAVETFLPVGARPLDVPRGAGREAIRAALEKERWISYGSDLPMIRRYWMQAFGVRCAILPDCVVPDLRVIKTMVLRGFGVSVLPDYLIRDELKAGRLHVLHEPDTPAVNELWLVRRSADSGDERLSAFADALAAAAAR</sequence>
<evidence type="ECO:0000259" key="5">
    <source>
        <dbReference type="PROSITE" id="PS50931"/>
    </source>
</evidence>
<dbReference type="InterPro" id="IPR036390">
    <property type="entry name" value="WH_DNA-bd_sf"/>
</dbReference>
<comment type="similarity">
    <text evidence="1">Belongs to the LysR transcriptional regulatory family.</text>
</comment>
<name>A0ABN7RN47_THEXY</name>
<dbReference type="SUPFAM" id="SSF53850">
    <property type="entry name" value="Periplasmic binding protein-like II"/>
    <property type="match status" value="1"/>
</dbReference>
<keyword evidence="3" id="KW-0238">DNA-binding</keyword>
<dbReference type="PROSITE" id="PS50931">
    <property type="entry name" value="HTH_LYSR"/>
    <property type="match status" value="1"/>
</dbReference>
<evidence type="ECO:0000256" key="4">
    <source>
        <dbReference type="ARBA" id="ARBA00023163"/>
    </source>
</evidence>
<feature type="domain" description="HTH lysR-type" evidence="5">
    <location>
        <begin position="1"/>
        <end position="59"/>
    </location>
</feature>
<dbReference type="CDD" id="cd05466">
    <property type="entry name" value="PBP2_LTTR_substrate"/>
    <property type="match status" value="1"/>
</dbReference>
<dbReference type="InterPro" id="IPR000847">
    <property type="entry name" value="LysR_HTH_N"/>
</dbReference>
<reference evidence="6 7" key="1">
    <citation type="submission" date="2021-04" db="EMBL/GenBank/DDBJ databases">
        <authorList>
            <person name="Rakotoarivonina H."/>
        </authorList>
    </citation>
    <scope>NUCLEOTIDE SEQUENCE [LARGE SCALE GENOMIC DNA]</scope>
    <source>
        <strain evidence="6 7">XE</strain>
    </source>
</reference>
<evidence type="ECO:0000313" key="6">
    <source>
        <dbReference type="EMBL" id="CAG5076173.1"/>
    </source>
</evidence>
<dbReference type="Gene3D" id="1.10.10.10">
    <property type="entry name" value="Winged helix-like DNA-binding domain superfamily/Winged helix DNA-binding domain"/>
    <property type="match status" value="1"/>
</dbReference>
<dbReference type="EMBL" id="CAJRAY010000001">
    <property type="protein sequence ID" value="CAG5076173.1"/>
    <property type="molecule type" value="Genomic_DNA"/>
</dbReference>
<keyword evidence="2" id="KW-0805">Transcription regulation</keyword>
<dbReference type="PANTHER" id="PTHR30126">
    <property type="entry name" value="HTH-TYPE TRANSCRIPTIONAL REGULATOR"/>
    <property type="match status" value="1"/>
</dbReference>
<accession>A0ABN7RN47</accession>
<dbReference type="Gene3D" id="3.40.190.10">
    <property type="entry name" value="Periplasmic binding protein-like II"/>
    <property type="match status" value="2"/>
</dbReference>
<dbReference type="PANTHER" id="PTHR30126:SF39">
    <property type="entry name" value="HTH-TYPE TRANSCRIPTIONAL REGULATOR CYSL"/>
    <property type="match status" value="1"/>
</dbReference>
<dbReference type="InterPro" id="IPR005119">
    <property type="entry name" value="LysR_subst-bd"/>
</dbReference>
<evidence type="ECO:0000313" key="7">
    <source>
        <dbReference type="Proteomes" id="UP000681526"/>
    </source>
</evidence>
<dbReference type="RefSeq" id="WP_213482984.1">
    <property type="nucleotide sequence ID" value="NZ_CAJRAY010000001.1"/>
</dbReference>
<dbReference type="InterPro" id="IPR036388">
    <property type="entry name" value="WH-like_DNA-bd_sf"/>
</dbReference>
<gene>
    <name evidence="6" type="primary">txxe 3836</name>
    <name evidence="6" type="ORF">TXXE_00135</name>
</gene>
<dbReference type="PRINTS" id="PR00039">
    <property type="entry name" value="HTHLYSR"/>
</dbReference>
<organism evidence="6 7">
    <name type="scientific">Thermobacillus xylanilyticus</name>
    <dbReference type="NCBI Taxonomy" id="76633"/>
    <lineage>
        <taxon>Bacteria</taxon>
        <taxon>Bacillati</taxon>
        <taxon>Bacillota</taxon>
        <taxon>Bacilli</taxon>
        <taxon>Bacillales</taxon>
        <taxon>Paenibacillaceae</taxon>
        <taxon>Thermobacillus</taxon>
    </lineage>
</organism>
<dbReference type="Proteomes" id="UP000681526">
    <property type="component" value="Unassembled WGS sequence"/>
</dbReference>
<dbReference type="Pfam" id="PF00126">
    <property type="entry name" value="HTH_1"/>
    <property type="match status" value="1"/>
</dbReference>
<evidence type="ECO:0000256" key="1">
    <source>
        <dbReference type="ARBA" id="ARBA00009437"/>
    </source>
</evidence>
<dbReference type="SUPFAM" id="SSF46785">
    <property type="entry name" value="Winged helix' DNA-binding domain"/>
    <property type="match status" value="1"/>
</dbReference>
<evidence type="ECO:0000256" key="2">
    <source>
        <dbReference type="ARBA" id="ARBA00023015"/>
    </source>
</evidence>
<protein>
    <submittedName>
        <fullName evidence="6">Transcriptional regulator, LysR family</fullName>
    </submittedName>
</protein>
<keyword evidence="4" id="KW-0804">Transcription</keyword>